<evidence type="ECO:0000313" key="2">
    <source>
        <dbReference type="EMBL" id="MFC0050502.1"/>
    </source>
</evidence>
<keyword evidence="1" id="KW-1133">Transmembrane helix</keyword>
<keyword evidence="3" id="KW-1185">Reference proteome</keyword>
<name>A0ABV6BI62_9GAMM</name>
<dbReference type="EMBL" id="JBHLXP010000005">
    <property type="protein sequence ID" value="MFC0050502.1"/>
    <property type="molecule type" value="Genomic_DNA"/>
</dbReference>
<protein>
    <recommendedName>
        <fullName evidence="4">PEP-CTERM sorting domain-containing protein</fullName>
    </recommendedName>
</protein>
<keyword evidence="1" id="KW-0812">Transmembrane</keyword>
<organism evidence="2 3">
    <name type="scientific">Rheinheimera tilapiae</name>
    <dbReference type="NCBI Taxonomy" id="875043"/>
    <lineage>
        <taxon>Bacteria</taxon>
        <taxon>Pseudomonadati</taxon>
        <taxon>Pseudomonadota</taxon>
        <taxon>Gammaproteobacteria</taxon>
        <taxon>Chromatiales</taxon>
        <taxon>Chromatiaceae</taxon>
        <taxon>Rheinheimera</taxon>
    </lineage>
</organism>
<keyword evidence="1" id="KW-0472">Membrane</keyword>
<evidence type="ECO:0000256" key="1">
    <source>
        <dbReference type="SAM" id="Phobius"/>
    </source>
</evidence>
<evidence type="ECO:0008006" key="4">
    <source>
        <dbReference type="Google" id="ProtNLM"/>
    </source>
</evidence>
<dbReference type="RefSeq" id="WP_377248392.1">
    <property type="nucleotide sequence ID" value="NZ_JBHLXP010000005.1"/>
</dbReference>
<reference evidence="2 3" key="1">
    <citation type="submission" date="2024-09" db="EMBL/GenBank/DDBJ databases">
        <authorList>
            <person name="Sun Q."/>
            <person name="Mori K."/>
        </authorList>
    </citation>
    <scope>NUCLEOTIDE SEQUENCE [LARGE SCALE GENOMIC DNA]</scope>
    <source>
        <strain evidence="2 3">KCTC 23315</strain>
    </source>
</reference>
<evidence type="ECO:0000313" key="3">
    <source>
        <dbReference type="Proteomes" id="UP001589813"/>
    </source>
</evidence>
<sequence length="49" mass="5346">MIEVLCCVTETGMSGSAFSIIPEAALLGIGFFSLHGDFVWVQGSRRRKK</sequence>
<gene>
    <name evidence="2" type="ORF">ACFFJP_19625</name>
</gene>
<accession>A0ABV6BI62</accession>
<comment type="caution">
    <text evidence="2">The sequence shown here is derived from an EMBL/GenBank/DDBJ whole genome shotgun (WGS) entry which is preliminary data.</text>
</comment>
<dbReference type="Proteomes" id="UP001589813">
    <property type="component" value="Unassembled WGS sequence"/>
</dbReference>
<feature type="transmembrane region" description="Helical" evidence="1">
    <location>
        <begin position="20"/>
        <end position="41"/>
    </location>
</feature>
<proteinExistence type="predicted"/>